<feature type="region of interest" description="Disordered" evidence="1">
    <location>
        <begin position="123"/>
        <end position="149"/>
    </location>
</feature>
<dbReference type="AlphaFoldDB" id="A0A4R0RV78"/>
<gene>
    <name evidence="3" type="ORF">EIP91_012070</name>
</gene>
<feature type="region of interest" description="Disordered" evidence="1">
    <location>
        <begin position="162"/>
        <end position="253"/>
    </location>
</feature>
<keyword evidence="2" id="KW-1133">Transmembrane helix</keyword>
<dbReference type="EMBL" id="RWJN01000009">
    <property type="protein sequence ID" value="TCD71122.1"/>
    <property type="molecule type" value="Genomic_DNA"/>
</dbReference>
<sequence>MDGWQDHLHFELMGEHVLFPDLHLDSAWHFIVASILTMSLCLFERTLTFAMSQDWCPLTSIRRTRLRRTLWKTCLYWIVTMGRLLYMLVAMTNSAGLIIVAATSLSIGQFVIHYLEDSHQPEHRARHIRDSENVKEPLLETDSPTQYSHSLPLRKYSASSIAPPYDYDHQHSPVSPVSSTSRNEYSYHEDPFSEEPMSSNSRSDPAFNGRSRSRSKPNDIFIHPAESNLSRADATAQQLGVSGDTERVQSHQYSADEEVAWEVGKGRDVARSLLASASRQNTQ</sequence>
<keyword evidence="2" id="KW-0812">Transmembrane</keyword>
<dbReference type="Proteomes" id="UP000292702">
    <property type="component" value="Unassembled WGS sequence"/>
</dbReference>
<evidence type="ECO:0000256" key="1">
    <source>
        <dbReference type="SAM" id="MobiDB-lite"/>
    </source>
</evidence>
<feature type="transmembrane region" description="Helical" evidence="2">
    <location>
        <begin position="95"/>
        <end position="115"/>
    </location>
</feature>
<feature type="compositionally biased region" description="Polar residues" evidence="1">
    <location>
        <begin position="172"/>
        <end position="184"/>
    </location>
</feature>
<proteinExistence type="predicted"/>
<organism evidence="3 4">
    <name type="scientific">Steccherinum ochraceum</name>
    <dbReference type="NCBI Taxonomy" id="92696"/>
    <lineage>
        <taxon>Eukaryota</taxon>
        <taxon>Fungi</taxon>
        <taxon>Dikarya</taxon>
        <taxon>Basidiomycota</taxon>
        <taxon>Agaricomycotina</taxon>
        <taxon>Agaricomycetes</taxon>
        <taxon>Polyporales</taxon>
        <taxon>Steccherinaceae</taxon>
        <taxon>Steccherinum</taxon>
    </lineage>
</organism>
<dbReference type="OrthoDB" id="73901at2759"/>
<feature type="compositionally biased region" description="Polar residues" evidence="1">
    <location>
        <begin position="227"/>
        <end position="240"/>
    </location>
</feature>
<accession>A0A4R0RV78</accession>
<evidence type="ECO:0000313" key="3">
    <source>
        <dbReference type="EMBL" id="TCD71122.1"/>
    </source>
</evidence>
<feature type="transmembrane region" description="Helical" evidence="2">
    <location>
        <begin position="26"/>
        <end position="43"/>
    </location>
</feature>
<reference evidence="3 4" key="1">
    <citation type="submission" date="2018-11" db="EMBL/GenBank/DDBJ databases">
        <title>Genome assembly of Steccherinum ochraceum LE-BIN_3174, the white-rot fungus of the Steccherinaceae family (The Residual Polyporoid clade, Polyporales, Basidiomycota).</title>
        <authorList>
            <person name="Fedorova T.V."/>
            <person name="Glazunova O.A."/>
            <person name="Landesman E.O."/>
            <person name="Moiseenko K.V."/>
            <person name="Psurtseva N.V."/>
            <person name="Savinova O.S."/>
            <person name="Shakhova N.V."/>
            <person name="Tyazhelova T.V."/>
            <person name="Vasina D.V."/>
        </authorList>
    </citation>
    <scope>NUCLEOTIDE SEQUENCE [LARGE SCALE GENOMIC DNA]</scope>
    <source>
        <strain evidence="3 4">LE-BIN_3174</strain>
    </source>
</reference>
<evidence type="ECO:0000313" key="4">
    <source>
        <dbReference type="Proteomes" id="UP000292702"/>
    </source>
</evidence>
<name>A0A4R0RV78_9APHY</name>
<evidence type="ECO:0000256" key="2">
    <source>
        <dbReference type="SAM" id="Phobius"/>
    </source>
</evidence>
<comment type="caution">
    <text evidence="3">The sequence shown here is derived from an EMBL/GenBank/DDBJ whole genome shotgun (WGS) entry which is preliminary data.</text>
</comment>
<keyword evidence="2" id="KW-0472">Membrane</keyword>
<feature type="compositionally biased region" description="Basic and acidic residues" evidence="1">
    <location>
        <begin position="123"/>
        <end position="138"/>
    </location>
</feature>
<keyword evidence="4" id="KW-1185">Reference proteome</keyword>
<evidence type="ECO:0008006" key="5">
    <source>
        <dbReference type="Google" id="ProtNLM"/>
    </source>
</evidence>
<protein>
    <recommendedName>
        <fullName evidence="5">Copper transporter</fullName>
    </recommendedName>
</protein>